<gene>
    <name evidence="1" type="ORF">JIV24_05055</name>
</gene>
<dbReference type="NCBIfam" id="TIGR01537">
    <property type="entry name" value="portal_HK97"/>
    <property type="match status" value="1"/>
</dbReference>
<organism evidence="1 2">
    <name type="scientific">Carboxylicivirga marina</name>
    <dbReference type="NCBI Taxonomy" id="2800988"/>
    <lineage>
        <taxon>Bacteria</taxon>
        <taxon>Pseudomonadati</taxon>
        <taxon>Bacteroidota</taxon>
        <taxon>Bacteroidia</taxon>
        <taxon>Marinilabiliales</taxon>
        <taxon>Marinilabiliaceae</taxon>
        <taxon>Carboxylicivirga</taxon>
    </lineage>
</organism>
<reference evidence="1 2" key="1">
    <citation type="submission" date="2021-01" db="EMBL/GenBank/DDBJ databases">
        <title>Carboxyliciviraga sp.nov., isolated from coastal sediments.</title>
        <authorList>
            <person name="Lu D."/>
            <person name="Zhang T."/>
        </authorList>
    </citation>
    <scope>NUCLEOTIDE SEQUENCE [LARGE SCALE GENOMIC DNA]</scope>
    <source>
        <strain evidence="1 2">N1Y132</strain>
    </source>
</reference>
<dbReference type="InterPro" id="IPR006427">
    <property type="entry name" value="Portal_HK97"/>
</dbReference>
<dbReference type="InterPro" id="IPR006944">
    <property type="entry name" value="Phage/GTA_portal"/>
</dbReference>
<name>A0ABS1HGC3_9BACT</name>
<dbReference type="EMBL" id="JAENRR010000008">
    <property type="protein sequence ID" value="MBK3516702.1"/>
    <property type="molecule type" value="Genomic_DNA"/>
</dbReference>
<dbReference type="Proteomes" id="UP000605676">
    <property type="component" value="Unassembled WGS sequence"/>
</dbReference>
<evidence type="ECO:0000313" key="1">
    <source>
        <dbReference type="EMBL" id="MBK3516702.1"/>
    </source>
</evidence>
<evidence type="ECO:0000313" key="2">
    <source>
        <dbReference type="Proteomes" id="UP000605676"/>
    </source>
</evidence>
<sequence>MNFLDIVNGFVGIPTIVRQGVFNPDAIHSVREEPENGATVYTCCKILSDNFSRLPVVVKKDGEVQKGHKISKLFNGKPNSFMNRQQILALAEWERNTFGNSFIEILDNGKLMPIDAGRIINYEVDKNGELKYEIMTAADPRLKSDHFIKSRWIKSSKMLHFKHTGFIMGLSPISAAAADLKLLQNASDTVNSFYRNRAIIPLALESTVADPKQYALVEDERKQFDTKYQGALKSGKTAVLPVNSKLTPLAVHFADAELIGTMKFSRDEICTMFSIPNFLVNEMDSKQKIEDVMLLLKQTTLAPIANIYAQEIAFKMLSDSEIEQGYTVEFDFDNLLEVDFESKVNAYSKATTTGLMSPNQVIKKFGGTPIKEAWGEMHFMQAQYIPLEQYEKYNQLLKDSPNVSKAKKDNKLKSDEE</sequence>
<protein>
    <submittedName>
        <fullName evidence="1">Phage portal protein</fullName>
    </submittedName>
</protein>
<dbReference type="RefSeq" id="WP_200463933.1">
    <property type="nucleotide sequence ID" value="NZ_JAENRR010000008.1"/>
</dbReference>
<dbReference type="Pfam" id="PF04860">
    <property type="entry name" value="Phage_portal"/>
    <property type="match status" value="1"/>
</dbReference>
<keyword evidence="2" id="KW-1185">Reference proteome</keyword>
<proteinExistence type="predicted"/>
<comment type="caution">
    <text evidence="1">The sequence shown here is derived from an EMBL/GenBank/DDBJ whole genome shotgun (WGS) entry which is preliminary data.</text>
</comment>
<accession>A0ABS1HGC3</accession>